<accession>A0A2P2LY76</accession>
<organism evidence="1">
    <name type="scientific">Rhizophora mucronata</name>
    <name type="common">Asiatic mangrove</name>
    <dbReference type="NCBI Taxonomy" id="61149"/>
    <lineage>
        <taxon>Eukaryota</taxon>
        <taxon>Viridiplantae</taxon>
        <taxon>Streptophyta</taxon>
        <taxon>Embryophyta</taxon>
        <taxon>Tracheophyta</taxon>
        <taxon>Spermatophyta</taxon>
        <taxon>Magnoliopsida</taxon>
        <taxon>eudicotyledons</taxon>
        <taxon>Gunneridae</taxon>
        <taxon>Pentapetalae</taxon>
        <taxon>rosids</taxon>
        <taxon>fabids</taxon>
        <taxon>Malpighiales</taxon>
        <taxon>Rhizophoraceae</taxon>
        <taxon>Rhizophora</taxon>
    </lineage>
</organism>
<evidence type="ECO:0000313" key="1">
    <source>
        <dbReference type="EMBL" id="MBX22913.1"/>
    </source>
</evidence>
<protein>
    <submittedName>
        <fullName evidence="1">Uncharacterized protein MANES_06G166800</fullName>
    </submittedName>
</protein>
<sequence>MKTRKLVQKARKFGRSLTGRPETQKINQLATKSTDIHFMGGITTATAQQATNKKGTAISNIQNRKTSKCMNCNTCLLFPVCSGKLNSYETDLLT</sequence>
<proteinExistence type="predicted"/>
<reference evidence="1" key="1">
    <citation type="submission" date="2018-02" db="EMBL/GenBank/DDBJ databases">
        <title>Rhizophora mucronata_Transcriptome.</title>
        <authorList>
            <person name="Meera S.P."/>
            <person name="Sreeshan A."/>
            <person name="Augustine A."/>
        </authorList>
    </citation>
    <scope>NUCLEOTIDE SEQUENCE</scope>
    <source>
        <tissue evidence="1">Leaf</tissue>
    </source>
</reference>
<dbReference type="EMBL" id="GGEC01042429">
    <property type="protein sequence ID" value="MBX22913.1"/>
    <property type="molecule type" value="Transcribed_RNA"/>
</dbReference>
<name>A0A2P2LY76_RHIMU</name>
<dbReference type="AlphaFoldDB" id="A0A2P2LY76"/>